<dbReference type="AlphaFoldDB" id="A0A3B5LK33"/>
<evidence type="ECO:0000313" key="1">
    <source>
        <dbReference type="Ensembl" id="ENSXCOP00000011010.1"/>
    </source>
</evidence>
<name>A0A3B5LK33_9TELE</name>
<accession>A0A3B5LK33</accession>
<organism evidence="1 2">
    <name type="scientific">Xiphophorus couchianus</name>
    <name type="common">Monterrey platyfish</name>
    <dbReference type="NCBI Taxonomy" id="32473"/>
    <lineage>
        <taxon>Eukaryota</taxon>
        <taxon>Metazoa</taxon>
        <taxon>Chordata</taxon>
        <taxon>Craniata</taxon>
        <taxon>Vertebrata</taxon>
        <taxon>Euteleostomi</taxon>
        <taxon>Actinopterygii</taxon>
        <taxon>Neopterygii</taxon>
        <taxon>Teleostei</taxon>
        <taxon>Neoteleostei</taxon>
        <taxon>Acanthomorphata</taxon>
        <taxon>Ovalentaria</taxon>
        <taxon>Atherinomorphae</taxon>
        <taxon>Cyprinodontiformes</taxon>
        <taxon>Poeciliidae</taxon>
        <taxon>Poeciliinae</taxon>
        <taxon>Xiphophorus</taxon>
    </lineage>
</organism>
<sequence>MVNAVYRISLQSIIVMSQNDVEKKQSPANEGKIVSVVGEINIYFCVCVQDLSWKTEKMTGSIMEKLGKEQAVCHHISSASLQRLLVVILRDCILLQSTALRNQAFKN</sequence>
<reference evidence="1" key="1">
    <citation type="submission" date="2025-08" db="UniProtKB">
        <authorList>
            <consortium name="Ensembl"/>
        </authorList>
    </citation>
    <scope>IDENTIFICATION</scope>
</reference>
<reference evidence="1" key="2">
    <citation type="submission" date="2025-09" db="UniProtKB">
        <authorList>
            <consortium name="Ensembl"/>
        </authorList>
    </citation>
    <scope>IDENTIFICATION</scope>
</reference>
<proteinExistence type="predicted"/>
<dbReference type="Proteomes" id="UP000261380">
    <property type="component" value="Unplaced"/>
</dbReference>
<evidence type="ECO:0000313" key="2">
    <source>
        <dbReference type="Proteomes" id="UP000261380"/>
    </source>
</evidence>
<protein>
    <submittedName>
        <fullName evidence="1">Uncharacterized protein</fullName>
    </submittedName>
</protein>
<dbReference type="Ensembl" id="ENSXCOT00000011137.1">
    <property type="protein sequence ID" value="ENSXCOP00000011010.1"/>
    <property type="gene ID" value="ENSXCOG00000008317.1"/>
</dbReference>
<keyword evidence="2" id="KW-1185">Reference proteome</keyword>